<keyword evidence="6" id="KW-1185">Reference proteome</keyword>
<dbReference type="SUPFAM" id="SSF56112">
    <property type="entry name" value="Protein kinase-like (PK-like)"/>
    <property type="match status" value="1"/>
</dbReference>
<dbReference type="InterPro" id="IPR017441">
    <property type="entry name" value="Protein_kinase_ATP_BS"/>
</dbReference>
<feature type="domain" description="Protein kinase" evidence="4">
    <location>
        <begin position="14"/>
        <end position="277"/>
    </location>
</feature>
<dbReference type="GO" id="GO:0046906">
    <property type="term" value="F:tetrapyrrole binding"/>
    <property type="evidence" value="ECO:0007669"/>
    <property type="project" value="TreeGrafter"/>
</dbReference>
<dbReference type="InterPro" id="IPR000719">
    <property type="entry name" value="Prot_kinase_dom"/>
</dbReference>
<keyword evidence="2 3" id="KW-0067">ATP-binding</keyword>
<dbReference type="CDD" id="cd16383">
    <property type="entry name" value="GUN4"/>
    <property type="match status" value="2"/>
</dbReference>
<keyword evidence="1 3" id="KW-0547">Nucleotide-binding</keyword>
<dbReference type="Pfam" id="PF00069">
    <property type="entry name" value="Pkinase"/>
    <property type="match status" value="1"/>
</dbReference>
<dbReference type="SMART" id="SM00220">
    <property type="entry name" value="S_TKc"/>
    <property type="match status" value="1"/>
</dbReference>
<reference evidence="5" key="1">
    <citation type="journal article" date="2021" name="Antonie Van Leeuwenhoek">
        <title>Draft genome and description of Waterburya agarophytonicola gen. nov. sp. nov. (Pleurocapsales, Cyanobacteria): a seaweed symbiont.</title>
        <authorList>
            <person name="Bonthond G."/>
            <person name="Shalygin S."/>
            <person name="Bayer T."/>
            <person name="Weinberger F."/>
        </authorList>
    </citation>
    <scope>NUCLEOTIDE SEQUENCE</scope>
    <source>
        <strain evidence="5">KI4</strain>
    </source>
</reference>
<protein>
    <submittedName>
        <fullName evidence="5">GUN4 domain-containing protein</fullName>
    </submittedName>
</protein>
<dbReference type="Gene3D" id="1.10.510.10">
    <property type="entry name" value="Transferase(Phosphotransferase) domain 1"/>
    <property type="match status" value="1"/>
</dbReference>
<dbReference type="PROSITE" id="PS00107">
    <property type="entry name" value="PROTEIN_KINASE_ATP"/>
    <property type="match status" value="1"/>
</dbReference>
<evidence type="ECO:0000313" key="5">
    <source>
        <dbReference type="EMBL" id="MCC0176972.1"/>
    </source>
</evidence>
<dbReference type="Pfam" id="PF05419">
    <property type="entry name" value="GUN4"/>
    <property type="match status" value="2"/>
</dbReference>
<dbReference type="Gene3D" id="3.30.200.20">
    <property type="entry name" value="Phosphorylase Kinase, domain 1"/>
    <property type="match status" value="1"/>
</dbReference>
<organism evidence="5 6">
    <name type="scientific">Waterburya agarophytonicola KI4</name>
    <dbReference type="NCBI Taxonomy" id="2874699"/>
    <lineage>
        <taxon>Bacteria</taxon>
        <taxon>Bacillati</taxon>
        <taxon>Cyanobacteriota</taxon>
        <taxon>Cyanophyceae</taxon>
        <taxon>Pleurocapsales</taxon>
        <taxon>Hyellaceae</taxon>
        <taxon>Waterburya</taxon>
        <taxon>Waterburya agarophytonicola</taxon>
    </lineage>
</organism>
<dbReference type="PROSITE" id="PS50011">
    <property type="entry name" value="PROTEIN_KINASE_DOM"/>
    <property type="match status" value="1"/>
</dbReference>
<accession>A0A964BRJ1</accession>
<dbReference type="Proteomes" id="UP000729733">
    <property type="component" value="Unassembled WGS sequence"/>
</dbReference>
<name>A0A964BRJ1_9CYAN</name>
<dbReference type="Gene3D" id="1.25.40.620">
    <property type="match status" value="2"/>
</dbReference>
<dbReference type="InterPro" id="IPR037215">
    <property type="entry name" value="GUN4-like_sf"/>
</dbReference>
<comment type="caution">
    <text evidence="5">The sequence shown here is derived from an EMBL/GenBank/DDBJ whole genome shotgun (WGS) entry which is preliminary data.</text>
</comment>
<dbReference type="EMBL" id="JADWDC010000015">
    <property type="protein sequence ID" value="MCC0176972.1"/>
    <property type="molecule type" value="Genomic_DNA"/>
</dbReference>
<dbReference type="InterPro" id="IPR008629">
    <property type="entry name" value="GUN4-like"/>
</dbReference>
<dbReference type="InterPro" id="IPR008271">
    <property type="entry name" value="Ser/Thr_kinase_AS"/>
</dbReference>
<dbReference type="PANTHER" id="PTHR34800">
    <property type="entry name" value="TETRAPYRROLE-BINDING PROTEIN, CHLOROPLASTIC"/>
    <property type="match status" value="1"/>
</dbReference>
<feature type="binding site" evidence="3">
    <location>
        <position position="42"/>
    </location>
    <ligand>
        <name>ATP</name>
        <dbReference type="ChEBI" id="CHEBI:30616"/>
    </ligand>
</feature>
<evidence type="ECO:0000259" key="4">
    <source>
        <dbReference type="PROSITE" id="PS50011"/>
    </source>
</evidence>
<evidence type="ECO:0000313" key="6">
    <source>
        <dbReference type="Proteomes" id="UP000729733"/>
    </source>
</evidence>
<dbReference type="InterPro" id="IPR011009">
    <property type="entry name" value="Kinase-like_dom_sf"/>
</dbReference>
<evidence type="ECO:0000256" key="3">
    <source>
        <dbReference type="PROSITE-ProRule" id="PRU10141"/>
    </source>
</evidence>
<proteinExistence type="predicted"/>
<dbReference type="GO" id="GO:0005524">
    <property type="term" value="F:ATP binding"/>
    <property type="evidence" value="ECO:0007669"/>
    <property type="project" value="UniProtKB-UniRule"/>
</dbReference>
<dbReference type="AlphaFoldDB" id="A0A964BRJ1"/>
<dbReference type="PANTHER" id="PTHR34800:SF1">
    <property type="entry name" value="TETRAPYRROLE-BINDING PROTEIN, CHLOROPLASTIC"/>
    <property type="match status" value="1"/>
</dbReference>
<gene>
    <name evidence="5" type="ORF">I4641_08260</name>
</gene>
<dbReference type="CDD" id="cd14014">
    <property type="entry name" value="STKc_PknB_like"/>
    <property type="match status" value="1"/>
</dbReference>
<dbReference type="GO" id="GO:0004672">
    <property type="term" value="F:protein kinase activity"/>
    <property type="evidence" value="ECO:0007669"/>
    <property type="project" value="InterPro"/>
</dbReference>
<dbReference type="RefSeq" id="WP_229640008.1">
    <property type="nucleotide sequence ID" value="NZ_JADWDC010000015.1"/>
</dbReference>
<dbReference type="SUPFAM" id="SSF140869">
    <property type="entry name" value="GUN4-like"/>
    <property type="match status" value="2"/>
</dbReference>
<evidence type="ECO:0000256" key="1">
    <source>
        <dbReference type="ARBA" id="ARBA00022741"/>
    </source>
</evidence>
<dbReference type="Gene3D" id="1.10.10.1770">
    <property type="entry name" value="Gun4-like"/>
    <property type="match status" value="2"/>
</dbReference>
<evidence type="ECO:0000256" key="2">
    <source>
        <dbReference type="ARBA" id="ARBA00022840"/>
    </source>
</evidence>
<sequence>MMWLTGQQLQGGKYLIQRLIGVGGFGVTYQAKDNRDRLVVIKTLKDSFDSHPSFAKLQQDFLNEALRLAKCNHRYIPEVYEVIQEDNLWAMVMEYIEGEDLGSRLEKQGILTESAILKYVYQIGAALKIVHGRDILHRDIKPQNIMLRCDRDEAVLIDFGIAREFIPNLTQTHTQMLTPGFAPIEQYDLQAKRGAYTDVYALAATAYAAITATRPESVTTRGHRILKSQPDPLLPPKQLNSNISDRFNSAILEGMKIEPEDRPQSIQEWLSLLPPVIPPTRIINPKVQLNSEVGVDYSKLQDLLARQEWQQADAETAAVMLKAANREQAGFLRDEDLECFPLSDLVTIDRLWTSYSQNLFGFSVQGNIWLEVGGELRPDYKVYCRFGDRVGWRSNEQWVSYNNFVFDRDSAPAGHLPAVLGCRIGVFCCIQSIGSRLFWRIQQCQFNSQLKNKKTVQLTSTSGIEYKKLDNLLVNQQWRAADLETANLILKIAGKKQTDTYLSQNDLQKLPCQDLRIIDALWANYSGDRFGFSAQTRIWIDSGLDLKDRDQWSIFSQAVGWLGSYNQCIFSRDAPLGHFPIWGGGRGVLLFWAGNIQGINYLFSRFTDCGIVHIPE</sequence>
<dbReference type="PROSITE" id="PS00108">
    <property type="entry name" value="PROTEIN_KINASE_ST"/>
    <property type="match status" value="1"/>
</dbReference>